<dbReference type="SUPFAM" id="SSF53187">
    <property type="entry name" value="Zn-dependent exopeptidases"/>
    <property type="match status" value="1"/>
</dbReference>
<comment type="cofactor">
    <cofactor evidence="1">
        <name>Zn(2+)</name>
        <dbReference type="ChEBI" id="CHEBI:29105"/>
    </cofactor>
</comment>
<dbReference type="PANTHER" id="PTHR12147">
    <property type="entry name" value="METALLOPEPTIDASE M28 FAMILY MEMBER"/>
    <property type="match status" value="1"/>
</dbReference>
<name>A0A4Y9YUX2_9AGAM</name>
<dbReference type="Gene3D" id="3.40.630.10">
    <property type="entry name" value="Zn peptidases"/>
    <property type="match status" value="1"/>
</dbReference>
<dbReference type="AlphaFoldDB" id="A0A4Y9YUX2"/>
<feature type="domain" description="Peptidase M28" evidence="8">
    <location>
        <begin position="226"/>
        <end position="418"/>
    </location>
</feature>
<dbReference type="Pfam" id="PF04389">
    <property type="entry name" value="Peptidase_M28"/>
    <property type="match status" value="1"/>
</dbReference>
<evidence type="ECO:0000256" key="1">
    <source>
        <dbReference type="ARBA" id="ARBA00001947"/>
    </source>
</evidence>
<protein>
    <recommendedName>
        <fullName evidence="7">Peptide hydrolase</fullName>
        <ecNumber evidence="7">3.4.-.-</ecNumber>
    </recommendedName>
</protein>
<keyword evidence="5 7" id="KW-0378">Hydrolase</keyword>
<keyword evidence="10" id="KW-1185">Reference proteome</keyword>
<evidence type="ECO:0000256" key="7">
    <source>
        <dbReference type="RuleBase" id="RU361240"/>
    </source>
</evidence>
<keyword evidence="6 7" id="KW-0862">Zinc</keyword>
<evidence type="ECO:0000256" key="5">
    <source>
        <dbReference type="ARBA" id="ARBA00022801"/>
    </source>
</evidence>
<dbReference type="EC" id="3.4.-.-" evidence="7"/>
<dbReference type="EMBL" id="SEOQ01000266">
    <property type="protein sequence ID" value="TFY66224.1"/>
    <property type="molecule type" value="Genomic_DNA"/>
</dbReference>
<evidence type="ECO:0000313" key="9">
    <source>
        <dbReference type="EMBL" id="TFY66224.1"/>
    </source>
</evidence>
<dbReference type="GO" id="GO:0046872">
    <property type="term" value="F:metal ion binding"/>
    <property type="evidence" value="ECO:0007669"/>
    <property type="project" value="UniProtKB-KW"/>
</dbReference>
<gene>
    <name evidence="9" type="ORF">EVG20_g4861</name>
</gene>
<dbReference type="Proteomes" id="UP000298327">
    <property type="component" value="Unassembled WGS sequence"/>
</dbReference>
<comment type="caution">
    <text evidence="9">The sequence shown here is derived from an EMBL/GenBank/DDBJ whole genome shotgun (WGS) entry which is preliminary data.</text>
</comment>
<reference evidence="9 10" key="1">
    <citation type="submission" date="2019-02" db="EMBL/GenBank/DDBJ databases">
        <title>Genome sequencing of the rare red list fungi Dentipellis fragilis.</title>
        <authorList>
            <person name="Buettner E."/>
            <person name="Kellner H."/>
        </authorList>
    </citation>
    <scope>NUCLEOTIDE SEQUENCE [LARGE SCALE GENOMIC DNA]</scope>
    <source>
        <strain evidence="9 10">DSM 105465</strain>
    </source>
</reference>
<dbReference type="InterPro" id="IPR045175">
    <property type="entry name" value="M28_fam"/>
</dbReference>
<dbReference type="InterPro" id="IPR007484">
    <property type="entry name" value="Peptidase_M28"/>
</dbReference>
<dbReference type="GO" id="GO:0008235">
    <property type="term" value="F:metalloexopeptidase activity"/>
    <property type="evidence" value="ECO:0007669"/>
    <property type="project" value="InterPro"/>
</dbReference>
<organism evidence="9 10">
    <name type="scientific">Dentipellis fragilis</name>
    <dbReference type="NCBI Taxonomy" id="205917"/>
    <lineage>
        <taxon>Eukaryota</taxon>
        <taxon>Fungi</taxon>
        <taxon>Dikarya</taxon>
        <taxon>Basidiomycota</taxon>
        <taxon>Agaricomycotina</taxon>
        <taxon>Agaricomycetes</taxon>
        <taxon>Russulales</taxon>
        <taxon>Hericiaceae</taxon>
        <taxon>Dentipellis</taxon>
    </lineage>
</organism>
<comment type="similarity">
    <text evidence="2">Belongs to the peptidase M28 family. M28B subfamily.</text>
</comment>
<keyword evidence="4 7" id="KW-0479">Metal-binding</keyword>
<evidence type="ECO:0000256" key="4">
    <source>
        <dbReference type="ARBA" id="ARBA00022723"/>
    </source>
</evidence>
<dbReference type="OrthoDB" id="10013407at2759"/>
<proteinExistence type="inferred from homology"/>
<dbReference type="STRING" id="205917.A0A4Y9YUX2"/>
<evidence type="ECO:0000256" key="6">
    <source>
        <dbReference type="ARBA" id="ARBA00022833"/>
    </source>
</evidence>
<evidence type="ECO:0000313" key="10">
    <source>
        <dbReference type="Proteomes" id="UP000298327"/>
    </source>
</evidence>
<evidence type="ECO:0000256" key="2">
    <source>
        <dbReference type="ARBA" id="ARBA00005634"/>
    </source>
</evidence>
<evidence type="ECO:0000259" key="8">
    <source>
        <dbReference type="Pfam" id="PF04389"/>
    </source>
</evidence>
<accession>A0A4Y9YUX2</accession>
<keyword evidence="3 7" id="KW-0645">Protease</keyword>
<dbReference type="PANTHER" id="PTHR12147:SF26">
    <property type="entry name" value="PEPTIDASE M28 DOMAIN-CONTAINING PROTEIN"/>
    <property type="match status" value="1"/>
</dbReference>
<dbReference type="GO" id="GO:0006508">
    <property type="term" value="P:proteolysis"/>
    <property type="evidence" value="ECO:0007669"/>
    <property type="project" value="UniProtKB-KW"/>
</dbReference>
<evidence type="ECO:0000256" key="3">
    <source>
        <dbReference type="ARBA" id="ARBA00022670"/>
    </source>
</evidence>
<sequence length="649" mass="70748">MGPTATRVSFCHLTHATPPNNLPRPAESALLQPLRSATQLVWVEELAVEAYLKPSTAPNFADIAHLLAQQVNPNFALAPDTQHALTSPTRAARLLHTTPHSALLALDPAAAYRLADVLPANWRAYALPAEPLAPEPVPDAARSRVRALLKDLRFDPAVASIVDSISLAQMRNDVRWLTGEAPESPIVSRHSFSEGSRVAAEWLKTHIEETGARCELRTFISGFAPNVICRYAATENTTATVLISAHYDSRGTFGSTRAPGGDDDGSGTTGILAIARAIGRTGVTFRSNVELALFAGEEQGLYGSYAYARDSRQENKNLTIMVQADMTAYHAAGEPPQLGLPETIGTTEVTQLAANISGLYSPELVVGYTLACCSDHQSFHNRGFPATQVFERAGPIADPMYHNSGDLSERQGYDLKQAKAIAKVQARHPRIFDQALTTDLRPPWISSLWCCMRLDSTFPRVTGSTNRTDRWVNPNAVDFGSVTLALTALRTRLPLRTVARHFPHRHHTVETLLCIRAVASRRTGFNRLSEDHYGLGLVDSSRTGRQAKRRRMARSPIIAGVAETESIDSIQIYGFNEVHAILTRSGSRSAARAECRRQPGAQPASASDFFFVEQVPRSDVLAKHGNAVLVRSSRILRALTTIPSTVLGR</sequence>